<dbReference type="AlphaFoldDB" id="A0AA40HIZ3"/>
<dbReference type="InterPro" id="IPR012347">
    <property type="entry name" value="Ferritin-like"/>
</dbReference>
<dbReference type="GO" id="GO:0008198">
    <property type="term" value="F:ferrous iron binding"/>
    <property type="evidence" value="ECO:0007669"/>
    <property type="project" value="TreeGrafter"/>
</dbReference>
<sequence length="312" mass="33345">MALVLGGPEDEQGRNGSACSWRSAAVTTDGLVLDLWPPESKGGPYSSVGLVARTLSFPGKLEALYQVTAHATQEGLNTTVTTAPSAVPDLSLASTVFGQNTPRDTPSYSLDHSPASYPVTPSEPPPRPASTRVSFYLNSLLMNNHELPNSSALVHPGGGCPCCLASLHLWPPTPTSLWASISTPTMWLSRGGPLLRELAEKERMGAEHLLKMQNCSGWFCSVDRASDVLRPPQGKIGDAMEASIALEGTLTQALWSCRPGSPLCSPQLRDFLQSHFRGEQVKLIKKMGDTCSPPQAAGPRGRAALQRLTLKH</sequence>
<dbReference type="GO" id="GO:0044754">
    <property type="term" value="C:autolysosome"/>
    <property type="evidence" value="ECO:0007669"/>
    <property type="project" value="UniProtKB-SubCell"/>
</dbReference>
<evidence type="ECO:0000256" key="5">
    <source>
        <dbReference type="SAM" id="MobiDB-lite"/>
    </source>
</evidence>
<name>A0AA40HIZ3_CNENI</name>
<dbReference type="SUPFAM" id="SSF47240">
    <property type="entry name" value="Ferritin-like"/>
    <property type="match status" value="1"/>
</dbReference>
<evidence type="ECO:0000256" key="2">
    <source>
        <dbReference type="ARBA" id="ARBA00044942"/>
    </source>
</evidence>
<feature type="compositionally biased region" description="Polar residues" evidence="5">
    <location>
        <begin position="96"/>
        <end position="110"/>
    </location>
</feature>
<organism evidence="6 7">
    <name type="scientific">Cnephaeus nilssonii</name>
    <name type="common">Northern bat</name>
    <name type="synonym">Eptesicus nilssonii</name>
    <dbReference type="NCBI Taxonomy" id="3371016"/>
    <lineage>
        <taxon>Eukaryota</taxon>
        <taxon>Metazoa</taxon>
        <taxon>Chordata</taxon>
        <taxon>Craniata</taxon>
        <taxon>Vertebrata</taxon>
        <taxon>Euteleostomi</taxon>
        <taxon>Mammalia</taxon>
        <taxon>Eutheria</taxon>
        <taxon>Laurasiatheria</taxon>
        <taxon>Chiroptera</taxon>
        <taxon>Yangochiroptera</taxon>
        <taxon>Vespertilionidae</taxon>
        <taxon>Cnephaeus</taxon>
    </lineage>
</organism>
<dbReference type="Proteomes" id="UP001177744">
    <property type="component" value="Unassembled WGS sequence"/>
</dbReference>
<evidence type="ECO:0000256" key="3">
    <source>
        <dbReference type="ARBA" id="ARBA00045578"/>
    </source>
</evidence>
<dbReference type="GO" id="GO:0006826">
    <property type="term" value="P:iron ion transport"/>
    <property type="evidence" value="ECO:0007669"/>
    <property type="project" value="InterPro"/>
</dbReference>
<comment type="subcellular location">
    <subcellularLocation>
        <location evidence="2">Autolysosome</location>
    </subcellularLocation>
</comment>
<evidence type="ECO:0000313" key="6">
    <source>
        <dbReference type="EMBL" id="KAK1332088.1"/>
    </source>
</evidence>
<dbReference type="Gene3D" id="1.20.1260.10">
    <property type="match status" value="1"/>
</dbReference>
<keyword evidence="7" id="KW-1185">Reference proteome</keyword>
<proteinExistence type="predicted"/>
<dbReference type="PANTHER" id="PTHR11431">
    <property type="entry name" value="FERRITIN"/>
    <property type="match status" value="1"/>
</dbReference>
<dbReference type="PANTHER" id="PTHR11431:SF47">
    <property type="entry name" value="FERRITIN LIGHT CHAIN"/>
    <property type="match status" value="1"/>
</dbReference>
<comment type="function">
    <text evidence="3">Stores iron in a soluble, non-toxic, readily available form. Important for iron homeostasis. Iron is taken up in the ferrous form and deposited as ferric hydroxides after oxidation. Also plays a role in delivery of iron to cells. Mediates iron uptake in capsule cells of the developing kidney. Delivery to lysosomes by the cargo receptor NCOA4 for autophagic degradation and release or iron.</text>
</comment>
<evidence type="ECO:0000256" key="1">
    <source>
        <dbReference type="ARBA" id="ARBA00040044"/>
    </source>
</evidence>
<evidence type="ECO:0000256" key="4">
    <source>
        <dbReference type="ARBA" id="ARBA00047045"/>
    </source>
</evidence>
<dbReference type="InterPro" id="IPR001519">
    <property type="entry name" value="Ferritin"/>
</dbReference>
<protein>
    <recommendedName>
        <fullName evidence="1">Ferritin light chain</fullName>
    </recommendedName>
</protein>
<dbReference type="InterPro" id="IPR009078">
    <property type="entry name" value="Ferritin-like_SF"/>
</dbReference>
<accession>A0AA40HIZ3</accession>
<dbReference type="GO" id="GO:0006879">
    <property type="term" value="P:intracellular iron ion homeostasis"/>
    <property type="evidence" value="ECO:0007669"/>
    <property type="project" value="InterPro"/>
</dbReference>
<feature type="region of interest" description="Disordered" evidence="5">
    <location>
        <begin position="96"/>
        <end position="129"/>
    </location>
</feature>
<dbReference type="GO" id="GO:0008199">
    <property type="term" value="F:ferric iron binding"/>
    <property type="evidence" value="ECO:0007669"/>
    <property type="project" value="InterPro"/>
</dbReference>
<evidence type="ECO:0000313" key="7">
    <source>
        <dbReference type="Proteomes" id="UP001177744"/>
    </source>
</evidence>
<comment type="caution">
    <text evidence="6">The sequence shown here is derived from an EMBL/GenBank/DDBJ whole genome shotgun (WGS) entry which is preliminary data.</text>
</comment>
<comment type="subunit">
    <text evidence="4">Oligomer of 24 subunits. There are two types of subunits: L (light) chain and H (heavy) chain. The major chain can be light or heavy, depending on the species and tissue type. The functional molecule forms a roughly spherical shell with a diameter of 12 nm and contains a central cavity into which the insoluble mineral iron core is deposited. Interacts with NCOA4.</text>
</comment>
<gene>
    <name evidence="6" type="ORF">QTO34_007774</name>
</gene>
<reference evidence="6" key="1">
    <citation type="submission" date="2023-06" db="EMBL/GenBank/DDBJ databases">
        <title>Reference genome for the Northern bat (Eptesicus nilssonii), a most northern bat species.</title>
        <authorList>
            <person name="Laine V.N."/>
            <person name="Pulliainen A.T."/>
            <person name="Lilley T.M."/>
        </authorList>
    </citation>
    <scope>NUCLEOTIDE SEQUENCE</scope>
    <source>
        <strain evidence="6">BLF_Eptnil</strain>
        <tissue evidence="6">Kidney</tissue>
    </source>
</reference>
<dbReference type="EMBL" id="JAULJE010000019">
    <property type="protein sequence ID" value="KAK1332088.1"/>
    <property type="molecule type" value="Genomic_DNA"/>
</dbReference>